<dbReference type="AlphaFoldDB" id="A0A0L0NR81"/>
<dbReference type="VEuPathDB" id="FungiDB:QG37_06982"/>
<evidence type="ECO:0000256" key="1">
    <source>
        <dbReference type="SAM" id="MobiDB-lite"/>
    </source>
</evidence>
<name>A0A0L0NR81_CANAR</name>
<reference evidence="3" key="1">
    <citation type="journal article" date="2015" name="BMC Genomics">
        <title>Draft genome of a commonly misdiagnosed multidrug resistant pathogen Candida auris.</title>
        <authorList>
            <person name="Chatterjee S."/>
            <person name="Alampalli S.V."/>
            <person name="Nageshan R.K."/>
            <person name="Chettiar S.T."/>
            <person name="Joshi S."/>
            <person name="Tatu U.S."/>
        </authorList>
    </citation>
    <scope>NUCLEOTIDE SEQUENCE [LARGE SCALE GENOMIC DNA]</scope>
    <source>
        <strain evidence="3">6684</strain>
    </source>
</reference>
<protein>
    <submittedName>
        <fullName evidence="2">Uncharacterized protein</fullName>
    </submittedName>
</protein>
<evidence type="ECO:0000313" key="3">
    <source>
        <dbReference type="Proteomes" id="UP000037122"/>
    </source>
</evidence>
<gene>
    <name evidence="2" type="ORF">QG37_06982</name>
</gene>
<sequence length="107" mass="11842">MRLIAVGGSNRVIKLEMYSSQESNSEMATSGHSVSESLPNNGICMGTILEDLERTGVGFKLKMLDTAGKVTTWVRKSVAKPRIRGIPRYEDPRGDEVLKMKRRGSND</sequence>
<proteinExistence type="predicted"/>
<dbReference type="Proteomes" id="UP000037122">
    <property type="component" value="Unassembled WGS sequence"/>
</dbReference>
<evidence type="ECO:0000313" key="2">
    <source>
        <dbReference type="EMBL" id="KND96682.1"/>
    </source>
</evidence>
<feature type="compositionally biased region" description="Basic and acidic residues" evidence="1">
    <location>
        <begin position="87"/>
        <end position="107"/>
    </location>
</feature>
<feature type="region of interest" description="Disordered" evidence="1">
    <location>
        <begin position="84"/>
        <end position="107"/>
    </location>
</feature>
<dbReference type="EMBL" id="LGST01000051">
    <property type="protein sequence ID" value="KND96682.1"/>
    <property type="molecule type" value="Genomic_DNA"/>
</dbReference>
<organism evidence="2 3">
    <name type="scientific">Candidozyma auris</name>
    <name type="common">Yeast</name>
    <name type="synonym">Candida auris</name>
    <dbReference type="NCBI Taxonomy" id="498019"/>
    <lineage>
        <taxon>Eukaryota</taxon>
        <taxon>Fungi</taxon>
        <taxon>Dikarya</taxon>
        <taxon>Ascomycota</taxon>
        <taxon>Saccharomycotina</taxon>
        <taxon>Pichiomycetes</taxon>
        <taxon>Metschnikowiaceae</taxon>
        <taxon>Candidozyma</taxon>
    </lineage>
</organism>
<comment type="caution">
    <text evidence="2">The sequence shown here is derived from an EMBL/GenBank/DDBJ whole genome shotgun (WGS) entry which is preliminary data.</text>
</comment>
<accession>A0A0L0NR81</accession>